<evidence type="ECO:0000313" key="1">
    <source>
        <dbReference type="EMBL" id="NII05743.1"/>
    </source>
</evidence>
<organism evidence="1 2">
    <name type="scientific">Luteibacter anthropi</name>
    <dbReference type="NCBI Taxonomy" id="564369"/>
    <lineage>
        <taxon>Bacteria</taxon>
        <taxon>Pseudomonadati</taxon>
        <taxon>Pseudomonadota</taxon>
        <taxon>Gammaproteobacteria</taxon>
        <taxon>Lysobacterales</taxon>
        <taxon>Rhodanobacteraceae</taxon>
        <taxon>Luteibacter</taxon>
    </lineage>
</organism>
<name>A0A7X5U8B6_9GAMM</name>
<reference evidence="1 2" key="1">
    <citation type="submission" date="2020-03" db="EMBL/GenBank/DDBJ databases">
        <authorList>
            <person name="Lai Q."/>
        </authorList>
    </citation>
    <scope>NUCLEOTIDE SEQUENCE [LARGE SCALE GENOMIC DNA]</scope>
    <source>
        <strain evidence="1 2">CCUG 25036</strain>
    </source>
</reference>
<gene>
    <name evidence="1" type="ORF">HBF25_04975</name>
</gene>
<keyword evidence="2" id="KW-1185">Reference proteome</keyword>
<protein>
    <submittedName>
        <fullName evidence="1">Peptidase C13</fullName>
    </submittedName>
</protein>
<proteinExistence type="predicted"/>
<sequence>MRMLFALALALAADHGFDQRVHTAKALETRPEGKAWQGALWDHIGNPATDALRSCILSNAPADKRPFTLVATVGADGRSSEVAVSPQTPVAGCFAGQFATWTLPVPPKAPAPYPIEIDVTMDK</sequence>
<dbReference type="EMBL" id="JAARLZ010000002">
    <property type="protein sequence ID" value="NII05743.1"/>
    <property type="molecule type" value="Genomic_DNA"/>
</dbReference>
<comment type="caution">
    <text evidence="1">The sequence shown here is derived from an EMBL/GenBank/DDBJ whole genome shotgun (WGS) entry which is preliminary data.</text>
</comment>
<accession>A0A7X5U8B6</accession>
<dbReference type="Proteomes" id="UP000490980">
    <property type="component" value="Unassembled WGS sequence"/>
</dbReference>
<dbReference type="AlphaFoldDB" id="A0A7X5U8B6"/>
<evidence type="ECO:0000313" key="2">
    <source>
        <dbReference type="Proteomes" id="UP000490980"/>
    </source>
</evidence>